<evidence type="ECO:0000256" key="17">
    <source>
        <dbReference type="PIRSR" id="PIRSR600829-3"/>
    </source>
</evidence>
<feature type="binding site" evidence="16">
    <location>
        <begin position="44"/>
        <end position="47"/>
    </location>
    <ligand>
        <name>substrate</name>
    </ligand>
</feature>
<comment type="similarity">
    <text evidence="2">Belongs to the bacterial diacylglycerol kinase family.</text>
</comment>
<dbReference type="AlphaFoldDB" id="A0A2G9ZKK9"/>
<dbReference type="PANTHER" id="PTHR34299:SF1">
    <property type="entry name" value="DIACYLGLYCEROL KINASE"/>
    <property type="match status" value="1"/>
</dbReference>
<keyword evidence="18" id="KW-0460">Magnesium</keyword>
<feature type="transmembrane region" description="Helical" evidence="19">
    <location>
        <begin position="30"/>
        <end position="47"/>
    </location>
</feature>
<feature type="binding site" evidence="16">
    <location>
        <position position="6"/>
    </location>
    <ligand>
        <name>substrate</name>
    </ligand>
</feature>
<dbReference type="Gene3D" id="1.10.287.3610">
    <property type="match status" value="1"/>
</dbReference>
<organism evidence="20 21">
    <name type="scientific">Candidatus Falkowbacteria bacterium CG23_combo_of_CG06-09_8_20_14_all_49_15</name>
    <dbReference type="NCBI Taxonomy" id="1974572"/>
    <lineage>
        <taxon>Bacteria</taxon>
        <taxon>Candidatus Falkowiibacteriota</taxon>
    </lineage>
</organism>
<keyword evidence="10 19" id="KW-1133">Transmembrane helix</keyword>
<accession>A0A2G9ZKK9</accession>
<feature type="binding site" evidence="18">
    <location>
        <position position="73"/>
    </location>
    <ligand>
        <name>a divalent metal cation</name>
        <dbReference type="ChEBI" id="CHEBI:60240"/>
    </ligand>
</feature>
<evidence type="ECO:0000256" key="1">
    <source>
        <dbReference type="ARBA" id="ARBA00004651"/>
    </source>
</evidence>
<dbReference type="InterPro" id="IPR033717">
    <property type="entry name" value="UDPK"/>
</dbReference>
<keyword evidence="12 19" id="KW-0472">Membrane</keyword>
<keyword evidence="4" id="KW-0444">Lipid biosynthesis</keyword>
<evidence type="ECO:0000256" key="9">
    <source>
        <dbReference type="ARBA" id="ARBA00022840"/>
    </source>
</evidence>
<evidence type="ECO:0000256" key="18">
    <source>
        <dbReference type="PIRSR" id="PIRSR600829-4"/>
    </source>
</evidence>
<evidence type="ECO:0000256" key="4">
    <source>
        <dbReference type="ARBA" id="ARBA00022516"/>
    </source>
</evidence>
<keyword evidence="13" id="KW-0594">Phospholipid biosynthesis</keyword>
<evidence type="ECO:0000256" key="11">
    <source>
        <dbReference type="ARBA" id="ARBA00023098"/>
    </source>
</evidence>
<keyword evidence="5" id="KW-0808">Transferase</keyword>
<keyword evidence="8" id="KW-0418">Kinase</keyword>
<comment type="subcellular location">
    <subcellularLocation>
        <location evidence="1">Cell membrane</location>
        <topology evidence="1">Multi-pass membrane protein</topology>
    </subcellularLocation>
</comment>
<evidence type="ECO:0000256" key="2">
    <source>
        <dbReference type="ARBA" id="ARBA00005967"/>
    </source>
</evidence>
<dbReference type="CDD" id="cd14265">
    <property type="entry name" value="UDPK_IM_like"/>
    <property type="match status" value="1"/>
</dbReference>
<dbReference type="PROSITE" id="PS01069">
    <property type="entry name" value="DAGK_PROKAR"/>
    <property type="match status" value="1"/>
</dbReference>
<keyword evidence="7 17" id="KW-0547">Nucleotide-binding</keyword>
<comment type="cofactor">
    <cofactor evidence="18">
        <name>Mg(2+)</name>
        <dbReference type="ChEBI" id="CHEBI:18420"/>
    </cofactor>
    <text evidence="18">Mn(2+), Zn(2+), Cd(2+) and Co(2+) support activity to lesser extents.</text>
</comment>
<feature type="binding site" evidence="18">
    <location>
        <position position="25"/>
    </location>
    <ligand>
        <name>a divalent metal cation</name>
        <dbReference type="ChEBI" id="CHEBI:60240"/>
    </ligand>
</feature>
<gene>
    <name evidence="20" type="ORF">COX22_03030</name>
</gene>
<feature type="binding site" evidence="17">
    <location>
        <position position="73"/>
    </location>
    <ligand>
        <name>ATP</name>
        <dbReference type="ChEBI" id="CHEBI:30616"/>
    </ligand>
</feature>
<evidence type="ECO:0000313" key="20">
    <source>
        <dbReference type="EMBL" id="PIP33694.1"/>
    </source>
</evidence>
<feature type="transmembrane region" description="Helical" evidence="19">
    <location>
        <begin position="53"/>
        <end position="72"/>
    </location>
</feature>
<feature type="active site" description="Proton acceptor" evidence="15">
    <location>
        <position position="66"/>
    </location>
</feature>
<dbReference type="GO" id="GO:0005886">
    <property type="term" value="C:plasma membrane"/>
    <property type="evidence" value="ECO:0007669"/>
    <property type="project" value="UniProtKB-SubCell"/>
</dbReference>
<feature type="transmembrane region" description="Helical" evidence="19">
    <location>
        <begin position="93"/>
        <end position="114"/>
    </location>
</feature>
<evidence type="ECO:0000313" key="21">
    <source>
        <dbReference type="Proteomes" id="UP000230729"/>
    </source>
</evidence>
<dbReference type="PANTHER" id="PTHR34299">
    <property type="entry name" value="DIACYLGLYCEROL KINASE"/>
    <property type="match status" value="1"/>
</dbReference>
<dbReference type="GO" id="GO:0046872">
    <property type="term" value="F:metal ion binding"/>
    <property type="evidence" value="ECO:0007669"/>
    <property type="project" value="UniProtKB-KW"/>
</dbReference>
<keyword evidence="14" id="KW-1208">Phospholipid metabolism</keyword>
<feature type="binding site" evidence="17">
    <location>
        <position position="6"/>
    </location>
    <ligand>
        <name>ATP</name>
        <dbReference type="ChEBI" id="CHEBI:30616"/>
    </ligand>
</feature>
<evidence type="ECO:0000256" key="7">
    <source>
        <dbReference type="ARBA" id="ARBA00022741"/>
    </source>
</evidence>
<evidence type="ECO:0000256" key="15">
    <source>
        <dbReference type="PIRSR" id="PIRSR600829-1"/>
    </source>
</evidence>
<evidence type="ECO:0000256" key="16">
    <source>
        <dbReference type="PIRSR" id="PIRSR600829-2"/>
    </source>
</evidence>
<dbReference type="Pfam" id="PF01219">
    <property type="entry name" value="DAGK_prokar"/>
    <property type="match status" value="1"/>
</dbReference>
<proteinExistence type="inferred from homology"/>
<dbReference type="Proteomes" id="UP000230729">
    <property type="component" value="Unassembled WGS sequence"/>
</dbReference>
<feature type="binding site" evidence="17">
    <location>
        <begin position="91"/>
        <end position="92"/>
    </location>
    <ligand>
        <name>ATP</name>
        <dbReference type="ChEBI" id="CHEBI:30616"/>
    </ligand>
</feature>
<comment type="caution">
    <text evidence="20">The sequence shown here is derived from an EMBL/GenBank/DDBJ whole genome shotgun (WGS) entry which is preliminary data.</text>
</comment>
<dbReference type="EMBL" id="PCSD01000072">
    <property type="protein sequence ID" value="PIP33694.1"/>
    <property type="molecule type" value="Genomic_DNA"/>
</dbReference>
<dbReference type="GO" id="GO:0008654">
    <property type="term" value="P:phospholipid biosynthetic process"/>
    <property type="evidence" value="ECO:0007669"/>
    <property type="project" value="UniProtKB-KW"/>
</dbReference>
<evidence type="ECO:0000256" key="8">
    <source>
        <dbReference type="ARBA" id="ARBA00022777"/>
    </source>
</evidence>
<reference evidence="20 21" key="1">
    <citation type="submission" date="2017-09" db="EMBL/GenBank/DDBJ databases">
        <title>Depth-based differentiation of microbial function through sediment-hosted aquifers and enrichment of novel symbionts in the deep terrestrial subsurface.</title>
        <authorList>
            <person name="Probst A.J."/>
            <person name="Ladd B."/>
            <person name="Jarett J.K."/>
            <person name="Geller-Mcgrath D.E."/>
            <person name="Sieber C.M."/>
            <person name="Emerson J.B."/>
            <person name="Anantharaman K."/>
            <person name="Thomas B.C."/>
            <person name="Malmstrom R."/>
            <person name="Stieglmeier M."/>
            <person name="Klingl A."/>
            <person name="Woyke T."/>
            <person name="Ryan C.M."/>
            <person name="Banfield J.F."/>
        </authorList>
    </citation>
    <scope>NUCLEOTIDE SEQUENCE [LARGE SCALE GENOMIC DNA]</scope>
    <source>
        <strain evidence="20">CG23_combo_of_CG06-09_8_20_14_all_49_15</strain>
    </source>
</reference>
<sequence>MRHLIRLNKSLRYAGRGLVRAWQEEDNLKIQSFFALLVVLLGTWLNVERWEWAFLIVAIILVVGAELVNSAVERLVDMASPKIDVYAKAIKDIMAAAVFFSSLGAVILGALVFLPRFVNFSS</sequence>
<dbReference type="InterPro" id="IPR000829">
    <property type="entry name" value="DAGK"/>
</dbReference>
<evidence type="ECO:0000256" key="12">
    <source>
        <dbReference type="ARBA" id="ARBA00023136"/>
    </source>
</evidence>
<evidence type="ECO:0000256" key="13">
    <source>
        <dbReference type="ARBA" id="ARBA00023209"/>
    </source>
</evidence>
<keyword evidence="3" id="KW-1003">Cell membrane</keyword>
<feature type="binding site" evidence="17">
    <location>
        <position position="25"/>
    </location>
    <ligand>
        <name>ATP</name>
        <dbReference type="ChEBI" id="CHEBI:30616"/>
    </ligand>
</feature>
<protein>
    <recommendedName>
        <fullName evidence="22">Diacylglycerol kinase</fullName>
    </recommendedName>
</protein>
<evidence type="ECO:0000256" key="10">
    <source>
        <dbReference type="ARBA" id="ARBA00022989"/>
    </source>
</evidence>
<evidence type="ECO:0000256" key="19">
    <source>
        <dbReference type="SAM" id="Phobius"/>
    </source>
</evidence>
<dbReference type="GO" id="GO:0005524">
    <property type="term" value="F:ATP binding"/>
    <property type="evidence" value="ECO:0007669"/>
    <property type="project" value="UniProtKB-KW"/>
</dbReference>
<evidence type="ECO:0000256" key="5">
    <source>
        <dbReference type="ARBA" id="ARBA00022679"/>
    </source>
</evidence>
<keyword evidence="18" id="KW-0479">Metal-binding</keyword>
<feature type="binding site" evidence="16">
    <location>
        <position position="66"/>
    </location>
    <ligand>
        <name>substrate</name>
    </ligand>
</feature>
<feature type="binding site" evidence="17">
    <location>
        <position position="13"/>
    </location>
    <ligand>
        <name>ATP</name>
        <dbReference type="ChEBI" id="CHEBI:30616"/>
    </ligand>
</feature>
<evidence type="ECO:0008006" key="22">
    <source>
        <dbReference type="Google" id="ProtNLM"/>
    </source>
</evidence>
<evidence type="ECO:0000256" key="6">
    <source>
        <dbReference type="ARBA" id="ARBA00022692"/>
    </source>
</evidence>
<evidence type="ECO:0000256" key="14">
    <source>
        <dbReference type="ARBA" id="ARBA00023264"/>
    </source>
</evidence>
<dbReference type="InterPro" id="IPR036945">
    <property type="entry name" value="DAGK_sf"/>
</dbReference>
<name>A0A2G9ZKK9_9BACT</name>
<keyword evidence="6 19" id="KW-0812">Transmembrane</keyword>
<keyword evidence="9 17" id="KW-0067">ATP-binding</keyword>
<keyword evidence="11" id="KW-0443">Lipid metabolism</keyword>
<dbReference type="GO" id="GO:0016301">
    <property type="term" value="F:kinase activity"/>
    <property type="evidence" value="ECO:0007669"/>
    <property type="project" value="UniProtKB-KW"/>
</dbReference>
<evidence type="ECO:0000256" key="3">
    <source>
        <dbReference type="ARBA" id="ARBA00022475"/>
    </source>
</evidence>